<evidence type="ECO:0000256" key="6">
    <source>
        <dbReference type="PROSITE-ProRule" id="PRU00209"/>
    </source>
</evidence>
<name>A0AAN6JR56_9BASI</name>
<gene>
    <name evidence="10" type="primary">ARC1</name>
    <name evidence="10" type="ORF">OC846_005956</name>
</gene>
<dbReference type="InterPro" id="IPR002547">
    <property type="entry name" value="tRNA-bd_dom"/>
</dbReference>
<evidence type="ECO:0000256" key="7">
    <source>
        <dbReference type="SAM" id="MobiDB-lite"/>
    </source>
</evidence>
<dbReference type="PANTHER" id="PTHR11586:SF33">
    <property type="entry name" value="AMINOACYL TRNA SYNTHASE COMPLEX-INTERACTING MULTIFUNCTIONAL PROTEIN 1"/>
    <property type="match status" value="1"/>
</dbReference>
<feature type="compositionally biased region" description="Low complexity" evidence="7">
    <location>
        <begin position="219"/>
        <end position="233"/>
    </location>
</feature>
<dbReference type="FunFam" id="2.40.50.140:FF:000047">
    <property type="entry name" value="tyrosine--tRNA ligase, cytoplasmic isoform X2"/>
    <property type="match status" value="1"/>
</dbReference>
<dbReference type="InterPro" id="IPR012340">
    <property type="entry name" value="NA-bd_OB-fold"/>
</dbReference>
<sequence>MASSTANGALRARQLLLELFSPFVQDQAALSSLKASSANLPSFAAELANAAGKTSTALGTDDKAQKETQSWLSKIEDGSALSDLKVRQNTSHFTIGVTLNLAPNLKSCLPSTHPNRVQSLETTLETRTYLAGPSATVPSAADYSLFAALFPQISSLSAADQHAHPSLARYVSHLSQQPQVISSGSKLEPSITPFEPVFQGMPRVPGRAPPEKPKKDKAAATAGEDPAAAVAAKGKGKKDAAQVDAAAGAAVSSQDAPADKKENKKKDKADKAAASANASGSAKPAKAAKGGAGGGGAAPATTGPLPSMIDLRVGKIVGIEKHPDADALYLEKVDFGEPEGPRQVLSGLVNFVPIEQMRDRAVVGICNLKPQAMRGIKSYAMLLCATHKDGKDGGVEPVLPPEGSKPGDRIWVEGYEGMDPEAQLNPKKKIFEAIQPGYCTTLNREAAWVGPGPADGADGPKTTRLLRSDKGVCLAPTFTEATLS</sequence>
<dbReference type="GO" id="GO:0017102">
    <property type="term" value="C:methionyl glutamyl tRNA synthetase complex"/>
    <property type="evidence" value="ECO:0007669"/>
    <property type="project" value="TreeGrafter"/>
</dbReference>
<evidence type="ECO:0000313" key="10">
    <source>
        <dbReference type="EMBL" id="KAK0544716.1"/>
    </source>
</evidence>
<dbReference type="CDD" id="cd02799">
    <property type="entry name" value="tRNA_bind_EMAP-II_like"/>
    <property type="match status" value="1"/>
</dbReference>
<feature type="compositionally biased region" description="Basic and acidic residues" evidence="7">
    <location>
        <begin position="209"/>
        <end position="218"/>
    </location>
</feature>
<keyword evidence="11" id="KW-1185">Reference proteome</keyword>
<dbReference type="Proteomes" id="UP001176517">
    <property type="component" value="Unassembled WGS sequence"/>
</dbReference>
<reference evidence="10" key="1">
    <citation type="journal article" date="2023" name="PhytoFront">
        <title>Draft Genome Resources of Seven Strains of Tilletia horrida, Causal Agent of Kernel Smut of Rice.</title>
        <authorList>
            <person name="Khanal S."/>
            <person name="Antony Babu S."/>
            <person name="Zhou X.G."/>
        </authorList>
    </citation>
    <scope>NUCLEOTIDE SEQUENCE</scope>
    <source>
        <strain evidence="10">TX6</strain>
    </source>
</reference>
<dbReference type="SUPFAM" id="SSF50249">
    <property type="entry name" value="Nucleic acid-binding proteins"/>
    <property type="match status" value="1"/>
</dbReference>
<proteinExistence type="predicted"/>
<evidence type="ECO:0000256" key="1">
    <source>
        <dbReference type="ARBA" id="ARBA00004496"/>
    </source>
</evidence>
<dbReference type="InterPro" id="IPR051270">
    <property type="entry name" value="Tyrosine-tRNA_ligase_regulator"/>
</dbReference>
<dbReference type="AlphaFoldDB" id="A0AAN6JR56"/>
<feature type="region of interest" description="Disordered" evidence="7">
    <location>
        <begin position="181"/>
        <end position="235"/>
    </location>
</feature>
<feature type="domain" description="GST C-terminal" evidence="8">
    <location>
        <begin position="61"/>
        <end position="194"/>
    </location>
</feature>
<dbReference type="InterPro" id="IPR036282">
    <property type="entry name" value="Glutathione-S-Trfase_C_sf"/>
</dbReference>
<evidence type="ECO:0000259" key="9">
    <source>
        <dbReference type="PROSITE" id="PS50886"/>
    </source>
</evidence>
<organism evidence="10 11">
    <name type="scientific">Tilletia horrida</name>
    <dbReference type="NCBI Taxonomy" id="155126"/>
    <lineage>
        <taxon>Eukaryota</taxon>
        <taxon>Fungi</taxon>
        <taxon>Dikarya</taxon>
        <taxon>Basidiomycota</taxon>
        <taxon>Ustilaginomycotina</taxon>
        <taxon>Exobasidiomycetes</taxon>
        <taxon>Tilletiales</taxon>
        <taxon>Tilletiaceae</taxon>
        <taxon>Tilletia</taxon>
    </lineage>
</organism>
<evidence type="ECO:0000256" key="3">
    <source>
        <dbReference type="ARBA" id="ARBA00022555"/>
    </source>
</evidence>
<keyword evidence="4 6" id="KW-0694">RNA-binding</keyword>
<evidence type="ECO:0000313" key="11">
    <source>
        <dbReference type="Proteomes" id="UP001176517"/>
    </source>
</evidence>
<dbReference type="Pfam" id="PF01588">
    <property type="entry name" value="tRNA_bind"/>
    <property type="match status" value="1"/>
</dbReference>
<comment type="caution">
    <text evidence="10">The sequence shown here is derived from an EMBL/GenBank/DDBJ whole genome shotgun (WGS) entry which is preliminary data.</text>
</comment>
<evidence type="ECO:0000256" key="4">
    <source>
        <dbReference type="ARBA" id="ARBA00022884"/>
    </source>
</evidence>
<protein>
    <submittedName>
        <fullName evidence="10">G4 quadruplex nucleic acid binding protein</fullName>
    </submittedName>
</protein>
<feature type="domain" description="TRNA-binding" evidence="9">
    <location>
        <begin position="305"/>
        <end position="411"/>
    </location>
</feature>
<dbReference type="GO" id="GO:0000049">
    <property type="term" value="F:tRNA binding"/>
    <property type="evidence" value="ECO:0007669"/>
    <property type="project" value="UniProtKB-UniRule"/>
</dbReference>
<dbReference type="Gene3D" id="2.40.50.140">
    <property type="entry name" value="Nucleic acid-binding proteins"/>
    <property type="match status" value="1"/>
</dbReference>
<dbReference type="PROSITE" id="PS50886">
    <property type="entry name" value="TRBD"/>
    <property type="match status" value="1"/>
</dbReference>
<dbReference type="Gene3D" id="1.20.1050.130">
    <property type="match status" value="1"/>
</dbReference>
<dbReference type="GO" id="GO:0006412">
    <property type="term" value="P:translation"/>
    <property type="evidence" value="ECO:0007669"/>
    <property type="project" value="UniProtKB-KW"/>
</dbReference>
<feature type="region of interest" description="Disordered" evidence="7">
    <location>
        <begin position="248"/>
        <end position="305"/>
    </location>
</feature>
<keyword evidence="3 6" id="KW-0820">tRNA-binding</keyword>
<dbReference type="PANTHER" id="PTHR11586">
    <property type="entry name" value="TRNA-AMINOACYLATION COFACTOR ARC1 FAMILY MEMBER"/>
    <property type="match status" value="1"/>
</dbReference>
<accession>A0AAN6JR56</accession>
<dbReference type="PROSITE" id="PS50405">
    <property type="entry name" value="GST_CTER"/>
    <property type="match status" value="1"/>
</dbReference>
<feature type="compositionally biased region" description="Basic and acidic residues" evidence="7">
    <location>
        <begin position="257"/>
        <end position="271"/>
    </location>
</feature>
<keyword evidence="5" id="KW-0648">Protein biosynthesis</keyword>
<evidence type="ECO:0000259" key="8">
    <source>
        <dbReference type="PROSITE" id="PS50405"/>
    </source>
</evidence>
<keyword evidence="2" id="KW-0963">Cytoplasm</keyword>
<evidence type="ECO:0000256" key="5">
    <source>
        <dbReference type="ARBA" id="ARBA00022917"/>
    </source>
</evidence>
<dbReference type="InterPro" id="IPR010987">
    <property type="entry name" value="Glutathione-S-Trfase_C-like"/>
</dbReference>
<dbReference type="SUPFAM" id="SSF47616">
    <property type="entry name" value="GST C-terminal domain-like"/>
    <property type="match status" value="1"/>
</dbReference>
<dbReference type="EMBL" id="JAPDMZ010000267">
    <property type="protein sequence ID" value="KAK0544716.1"/>
    <property type="molecule type" value="Genomic_DNA"/>
</dbReference>
<comment type="subcellular location">
    <subcellularLocation>
        <location evidence="1">Cytoplasm</location>
    </subcellularLocation>
</comment>
<feature type="compositionally biased region" description="Low complexity" evidence="7">
    <location>
        <begin position="272"/>
        <end position="289"/>
    </location>
</feature>
<evidence type="ECO:0000256" key="2">
    <source>
        <dbReference type="ARBA" id="ARBA00022490"/>
    </source>
</evidence>